<evidence type="ECO:0000259" key="8">
    <source>
        <dbReference type="PROSITE" id="PS50011"/>
    </source>
</evidence>
<dbReference type="PANTHER" id="PTHR24055">
    <property type="entry name" value="MITOGEN-ACTIVATED PROTEIN KINASE"/>
    <property type="match status" value="1"/>
</dbReference>
<sequence>MDKYKITKNLGDGTYGTVVEAINIEKNEKVAIKQMKQEFKSWEECINLREIKSLRKLNHPNIVKLREVLKINNELYLVFEHMDINIYQYYLSFKEKKQKMPERVIKSIIFQTALGLAYMHKHGYFHRDLKPENLLISEDRQVLKICDFGLAREIRSRPPYTDYVSTRWYRAPELLLKSTTYNSPVDIFALGCIMIELYMLNPLWAGASEIDHLYKMVETLGTPNQQTWPDGQKLANQTGIMFPQKQEKVPLQQYIPHASAEAVQLLEMMLQYDPSKRPTAAQVLQHPYFIGLNNGSQNNSSTPVSSSNLGMQGASSSQPQISIADSYEQNLKKYEKQQNSQPQGINNNLYENQIPHASYFVKTETEKVNRELYQQKENQNKIIDDSLWNYTINNNTYNINNNNNNNNQNQQNNNYNILTNNNGTRQNQFKQGGLGINSIKNPGFSNNFYSNEKPTNFSLNKYNYQSQLSQQYGSSLHNNQGIQQLNQQGSLPQKQGKNMYKNNFAGNATWNLSEYKNNNYNFQQGGVQNLGQSNHSSNYYNSQNPGQNYNTNINQQQINLAQTINNTNSNNQVPNTQRNIFNNGAAFLLNSSYKNQFKYSPQFNQSSSNNQVSQNQNAQNQFNQSNSPSNEKYHDVKQLQQKYNFDKLKEMY</sequence>
<accession>I7LUA0</accession>
<dbReference type="Pfam" id="PF00069">
    <property type="entry name" value="Pkinase"/>
    <property type="match status" value="1"/>
</dbReference>
<feature type="region of interest" description="Disordered" evidence="7">
    <location>
        <begin position="401"/>
        <end position="426"/>
    </location>
</feature>
<evidence type="ECO:0000256" key="4">
    <source>
        <dbReference type="ARBA" id="ARBA00022777"/>
    </source>
</evidence>
<evidence type="ECO:0000313" key="10">
    <source>
        <dbReference type="Proteomes" id="UP000009168"/>
    </source>
</evidence>
<evidence type="ECO:0000256" key="3">
    <source>
        <dbReference type="ARBA" id="ARBA00022741"/>
    </source>
</evidence>
<organism evidence="9 10">
    <name type="scientific">Tetrahymena thermophila (strain SB210)</name>
    <dbReference type="NCBI Taxonomy" id="312017"/>
    <lineage>
        <taxon>Eukaryota</taxon>
        <taxon>Sar</taxon>
        <taxon>Alveolata</taxon>
        <taxon>Ciliophora</taxon>
        <taxon>Intramacronucleata</taxon>
        <taxon>Oligohymenophorea</taxon>
        <taxon>Hymenostomatida</taxon>
        <taxon>Tetrahymenina</taxon>
        <taxon>Tetrahymenidae</taxon>
        <taxon>Tetrahymena</taxon>
    </lineage>
</organism>
<dbReference type="OrthoDB" id="2158884at2759"/>
<feature type="compositionally biased region" description="Low complexity" evidence="7">
    <location>
        <begin position="600"/>
        <end position="630"/>
    </location>
</feature>
<dbReference type="InterPro" id="IPR000719">
    <property type="entry name" value="Prot_kinase_dom"/>
</dbReference>
<reference evidence="10" key="1">
    <citation type="journal article" date="2006" name="PLoS Biol.">
        <title>Macronuclear genome sequence of the ciliate Tetrahymena thermophila, a model eukaryote.</title>
        <authorList>
            <person name="Eisen J.A."/>
            <person name="Coyne R.S."/>
            <person name="Wu M."/>
            <person name="Wu D."/>
            <person name="Thiagarajan M."/>
            <person name="Wortman J.R."/>
            <person name="Badger J.H."/>
            <person name="Ren Q."/>
            <person name="Amedeo P."/>
            <person name="Jones K.M."/>
            <person name="Tallon L.J."/>
            <person name="Delcher A.L."/>
            <person name="Salzberg S.L."/>
            <person name="Silva J.C."/>
            <person name="Haas B.J."/>
            <person name="Majoros W.H."/>
            <person name="Farzad M."/>
            <person name="Carlton J.M."/>
            <person name="Smith R.K. Jr."/>
            <person name="Garg J."/>
            <person name="Pearlman R.E."/>
            <person name="Karrer K.M."/>
            <person name="Sun L."/>
            <person name="Manning G."/>
            <person name="Elde N.C."/>
            <person name="Turkewitz A.P."/>
            <person name="Asai D.J."/>
            <person name="Wilkes D.E."/>
            <person name="Wang Y."/>
            <person name="Cai H."/>
            <person name="Collins K."/>
            <person name="Stewart B.A."/>
            <person name="Lee S.R."/>
            <person name="Wilamowska K."/>
            <person name="Weinberg Z."/>
            <person name="Ruzzo W.L."/>
            <person name="Wloga D."/>
            <person name="Gaertig J."/>
            <person name="Frankel J."/>
            <person name="Tsao C.-C."/>
            <person name="Gorovsky M.A."/>
            <person name="Keeling P.J."/>
            <person name="Waller R.F."/>
            <person name="Patron N.J."/>
            <person name="Cherry J.M."/>
            <person name="Stover N.A."/>
            <person name="Krieger C.J."/>
            <person name="del Toro C."/>
            <person name="Ryder H.F."/>
            <person name="Williamson S.C."/>
            <person name="Barbeau R.A."/>
            <person name="Hamilton E.P."/>
            <person name="Orias E."/>
        </authorList>
    </citation>
    <scope>NUCLEOTIDE SEQUENCE [LARGE SCALE GENOMIC DNA]</scope>
    <source>
        <strain evidence="10">SB210</strain>
    </source>
</reference>
<dbReference type="STRING" id="312017.I7LUA0"/>
<keyword evidence="1" id="KW-0723">Serine/threonine-protein kinase</keyword>
<dbReference type="Gene3D" id="3.30.200.20">
    <property type="entry name" value="Phosphorylase Kinase, domain 1"/>
    <property type="match status" value="1"/>
</dbReference>
<dbReference type="InterPro" id="IPR017441">
    <property type="entry name" value="Protein_kinase_ATP_BS"/>
</dbReference>
<dbReference type="eggNOG" id="KOG0661">
    <property type="taxonomic scope" value="Eukaryota"/>
</dbReference>
<dbReference type="AlphaFoldDB" id="I7LUA0"/>
<evidence type="ECO:0000256" key="6">
    <source>
        <dbReference type="PROSITE-ProRule" id="PRU10141"/>
    </source>
</evidence>
<keyword evidence="2" id="KW-0808">Transferase</keyword>
<dbReference type="InParanoid" id="I7LUA0"/>
<dbReference type="PROSITE" id="PS00108">
    <property type="entry name" value="PROTEIN_KINASE_ST"/>
    <property type="match status" value="1"/>
</dbReference>
<evidence type="ECO:0000256" key="7">
    <source>
        <dbReference type="SAM" id="MobiDB-lite"/>
    </source>
</evidence>
<dbReference type="RefSeq" id="XP_001011134.2">
    <property type="nucleotide sequence ID" value="XM_001011134.2"/>
</dbReference>
<evidence type="ECO:0000256" key="2">
    <source>
        <dbReference type="ARBA" id="ARBA00022679"/>
    </source>
</evidence>
<feature type="region of interest" description="Disordered" evidence="7">
    <location>
        <begin position="599"/>
        <end position="635"/>
    </location>
</feature>
<keyword evidence="10" id="KW-1185">Reference proteome</keyword>
<dbReference type="KEGG" id="tet:TTHERM_00144940"/>
<dbReference type="EMBL" id="GG662793">
    <property type="protein sequence ID" value="EAR90889.2"/>
    <property type="molecule type" value="Genomic_DNA"/>
</dbReference>
<evidence type="ECO:0000313" key="9">
    <source>
        <dbReference type="EMBL" id="EAR90889.2"/>
    </source>
</evidence>
<feature type="compositionally biased region" description="Low complexity" evidence="7">
    <location>
        <begin position="296"/>
        <end position="308"/>
    </location>
</feature>
<protein>
    <submittedName>
        <fullName evidence="9">Cyclin-dependent kinase-like Serine/Threonine kinase family protein</fullName>
    </submittedName>
</protein>
<dbReference type="SUPFAM" id="SSF56112">
    <property type="entry name" value="Protein kinase-like (PK-like)"/>
    <property type="match status" value="1"/>
</dbReference>
<keyword evidence="3 6" id="KW-0547">Nucleotide-binding</keyword>
<evidence type="ECO:0000256" key="5">
    <source>
        <dbReference type="ARBA" id="ARBA00022840"/>
    </source>
</evidence>
<dbReference type="Gene3D" id="1.10.510.10">
    <property type="entry name" value="Transferase(Phosphotransferase) domain 1"/>
    <property type="match status" value="1"/>
</dbReference>
<dbReference type="InterPro" id="IPR008271">
    <property type="entry name" value="Ser/Thr_kinase_AS"/>
</dbReference>
<feature type="binding site" evidence="6">
    <location>
        <position position="33"/>
    </location>
    <ligand>
        <name>ATP</name>
        <dbReference type="ChEBI" id="CHEBI:30616"/>
    </ligand>
</feature>
<dbReference type="GO" id="GO:0004674">
    <property type="term" value="F:protein serine/threonine kinase activity"/>
    <property type="evidence" value="ECO:0007669"/>
    <property type="project" value="UniProtKB-KW"/>
</dbReference>
<keyword evidence="5 6" id="KW-0067">ATP-binding</keyword>
<feature type="region of interest" description="Disordered" evidence="7">
    <location>
        <begin position="294"/>
        <end position="320"/>
    </location>
</feature>
<proteinExistence type="predicted"/>
<dbReference type="FunFam" id="3.30.200.20:FF:000545">
    <property type="entry name" value="CMGC family protein kinase"/>
    <property type="match status" value="1"/>
</dbReference>
<dbReference type="CDD" id="cd07830">
    <property type="entry name" value="STKc_MAK_like"/>
    <property type="match status" value="1"/>
</dbReference>
<dbReference type="PROSITE" id="PS00107">
    <property type="entry name" value="PROTEIN_KINASE_ATP"/>
    <property type="match status" value="1"/>
</dbReference>
<keyword evidence="4 9" id="KW-0418">Kinase</keyword>
<dbReference type="SMART" id="SM00220">
    <property type="entry name" value="S_TKc"/>
    <property type="match status" value="1"/>
</dbReference>
<name>I7LUA0_TETTS</name>
<dbReference type="GeneID" id="7827762"/>
<gene>
    <name evidence="9" type="ORF">TTHERM_00144940</name>
</gene>
<dbReference type="InterPro" id="IPR011009">
    <property type="entry name" value="Kinase-like_dom_sf"/>
</dbReference>
<feature type="domain" description="Protein kinase" evidence="8">
    <location>
        <begin position="4"/>
        <end position="289"/>
    </location>
</feature>
<feature type="compositionally biased region" description="Polar residues" evidence="7">
    <location>
        <begin position="309"/>
        <end position="320"/>
    </location>
</feature>
<dbReference type="FunFam" id="1.10.510.10:FF:000624">
    <property type="entry name" value="Mitogen-activated protein kinase"/>
    <property type="match status" value="1"/>
</dbReference>
<evidence type="ECO:0000256" key="1">
    <source>
        <dbReference type="ARBA" id="ARBA00022527"/>
    </source>
</evidence>
<feature type="compositionally biased region" description="Low complexity" evidence="7">
    <location>
        <begin position="401"/>
        <end position="422"/>
    </location>
</feature>
<dbReference type="PROSITE" id="PS50011">
    <property type="entry name" value="PROTEIN_KINASE_DOM"/>
    <property type="match status" value="1"/>
</dbReference>
<dbReference type="GO" id="GO:0005524">
    <property type="term" value="F:ATP binding"/>
    <property type="evidence" value="ECO:0007669"/>
    <property type="project" value="UniProtKB-UniRule"/>
</dbReference>
<dbReference type="InterPro" id="IPR050117">
    <property type="entry name" value="MAPK"/>
</dbReference>
<dbReference type="Proteomes" id="UP000009168">
    <property type="component" value="Unassembled WGS sequence"/>
</dbReference>